<comment type="caution">
    <text evidence="2">The sequence shown here is derived from an EMBL/GenBank/DDBJ whole genome shotgun (WGS) entry which is preliminary data.</text>
</comment>
<feature type="compositionally biased region" description="Basic and acidic residues" evidence="1">
    <location>
        <begin position="31"/>
        <end position="63"/>
    </location>
</feature>
<dbReference type="EMBL" id="CAJVQB010169876">
    <property type="protein sequence ID" value="CAG8857349.1"/>
    <property type="molecule type" value="Genomic_DNA"/>
</dbReference>
<keyword evidence="3" id="KW-1185">Reference proteome</keyword>
<dbReference type="Proteomes" id="UP000789901">
    <property type="component" value="Unassembled WGS sequence"/>
</dbReference>
<accession>A0ABN7XTE8</accession>
<evidence type="ECO:0000313" key="2">
    <source>
        <dbReference type="EMBL" id="CAG8857349.1"/>
    </source>
</evidence>
<gene>
    <name evidence="2" type="ORF">GMARGA_LOCUS46170</name>
</gene>
<evidence type="ECO:0000256" key="1">
    <source>
        <dbReference type="SAM" id="MobiDB-lite"/>
    </source>
</evidence>
<sequence>QQITNLNKGENISEQEQIINDIEKEIKEVNEELGIKEEKKDDPKKPDKPKKDDFPPRKDDGSNKDSPNNPPRYQKLTPEQE</sequence>
<reference evidence="2 3" key="1">
    <citation type="submission" date="2021-06" db="EMBL/GenBank/DDBJ databases">
        <authorList>
            <person name="Kallberg Y."/>
            <person name="Tangrot J."/>
            <person name="Rosling A."/>
        </authorList>
    </citation>
    <scope>NUCLEOTIDE SEQUENCE [LARGE SCALE GENOMIC DNA]</scope>
    <source>
        <strain evidence="2 3">120-4 pot B 10/14</strain>
    </source>
</reference>
<feature type="region of interest" description="Disordered" evidence="1">
    <location>
        <begin position="31"/>
        <end position="81"/>
    </location>
</feature>
<evidence type="ECO:0000313" key="3">
    <source>
        <dbReference type="Proteomes" id="UP000789901"/>
    </source>
</evidence>
<name>A0ABN7XTE8_GIGMA</name>
<proteinExistence type="predicted"/>
<organism evidence="2 3">
    <name type="scientific">Gigaspora margarita</name>
    <dbReference type="NCBI Taxonomy" id="4874"/>
    <lineage>
        <taxon>Eukaryota</taxon>
        <taxon>Fungi</taxon>
        <taxon>Fungi incertae sedis</taxon>
        <taxon>Mucoromycota</taxon>
        <taxon>Glomeromycotina</taxon>
        <taxon>Glomeromycetes</taxon>
        <taxon>Diversisporales</taxon>
        <taxon>Gigasporaceae</taxon>
        <taxon>Gigaspora</taxon>
    </lineage>
</organism>
<feature type="non-terminal residue" evidence="2">
    <location>
        <position position="1"/>
    </location>
</feature>
<protein>
    <submittedName>
        <fullName evidence="2">23513_t:CDS:1</fullName>
    </submittedName>
</protein>